<dbReference type="Gene3D" id="3.40.50.300">
    <property type="entry name" value="P-loop containing nucleotide triphosphate hydrolases"/>
    <property type="match status" value="1"/>
</dbReference>
<evidence type="ECO:0000313" key="3">
    <source>
        <dbReference type="EMBL" id="CZR05228.1"/>
    </source>
</evidence>
<keyword evidence="1" id="KW-0812">Transmembrane</keyword>
<proteinExistence type="predicted"/>
<accession>A0AB38BLV5</accession>
<evidence type="ECO:0000313" key="4">
    <source>
        <dbReference type="EMBL" id="SFI23323.1"/>
    </source>
</evidence>
<dbReference type="AlphaFoldDB" id="A0AB38BLV5"/>
<dbReference type="GO" id="GO:0030488">
    <property type="term" value="P:tRNA methylation"/>
    <property type="evidence" value="ECO:0007669"/>
    <property type="project" value="TreeGrafter"/>
</dbReference>
<dbReference type="EMBL" id="FJMZ01000067">
    <property type="protein sequence ID" value="CZR05228.1"/>
    <property type="molecule type" value="Genomic_DNA"/>
</dbReference>
<dbReference type="InterPro" id="IPR006073">
    <property type="entry name" value="GTP-bd"/>
</dbReference>
<organism evidence="4 6">
    <name type="scientific">Trichococcus flocculiformis</name>
    <dbReference type="NCBI Taxonomy" id="82803"/>
    <lineage>
        <taxon>Bacteria</taxon>
        <taxon>Bacillati</taxon>
        <taxon>Bacillota</taxon>
        <taxon>Bacilli</taxon>
        <taxon>Lactobacillales</taxon>
        <taxon>Carnobacteriaceae</taxon>
        <taxon>Trichococcus</taxon>
    </lineage>
</organism>
<evidence type="ECO:0000313" key="5">
    <source>
        <dbReference type="Proteomes" id="UP000195947"/>
    </source>
</evidence>
<dbReference type="EMBL" id="FOQC01000082">
    <property type="protein sequence ID" value="SFI23323.1"/>
    <property type="molecule type" value="Genomic_DNA"/>
</dbReference>
<dbReference type="RefSeq" id="WP_086990918.1">
    <property type="nucleotide sequence ID" value="NZ_FJMZ01000067.1"/>
</dbReference>
<dbReference type="Proteomes" id="UP000199686">
    <property type="component" value="Unassembled WGS sequence"/>
</dbReference>
<feature type="domain" description="G" evidence="2">
    <location>
        <begin position="102"/>
        <end position="208"/>
    </location>
</feature>
<dbReference type="PANTHER" id="PTHR42714">
    <property type="entry name" value="TRNA MODIFICATION GTPASE GTPBP3"/>
    <property type="match status" value="1"/>
</dbReference>
<dbReference type="Pfam" id="PF01926">
    <property type="entry name" value="MMR_HSR1"/>
    <property type="match status" value="1"/>
</dbReference>
<dbReference type="SUPFAM" id="SSF52540">
    <property type="entry name" value="P-loop containing nucleoside triphosphate hydrolases"/>
    <property type="match status" value="1"/>
</dbReference>
<comment type="caution">
    <text evidence="4">The sequence shown here is derived from an EMBL/GenBank/DDBJ whole genome shotgun (WGS) entry which is preliminary data.</text>
</comment>
<protein>
    <submittedName>
        <fullName evidence="4">50S ribosome-binding GTPase</fullName>
    </submittedName>
</protein>
<dbReference type="InterPro" id="IPR027417">
    <property type="entry name" value="P-loop_NTPase"/>
</dbReference>
<dbReference type="PANTHER" id="PTHR42714:SF2">
    <property type="entry name" value="TRNA MODIFICATION GTPASE GTPBP3, MITOCHONDRIAL"/>
    <property type="match status" value="1"/>
</dbReference>
<evidence type="ECO:0000259" key="2">
    <source>
        <dbReference type="Pfam" id="PF01926"/>
    </source>
</evidence>
<dbReference type="GO" id="GO:0005829">
    <property type="term" value="C:cytosol"/>
    <property type="evidence" value="ECO:0007669"/>
    <property type="project" value="TreeGrafter"/>
</dbReference>
<keyword evidence="1" id="KW-0472">Membrane</keyword>
<reference evidence="3 5" key="1">
    <citation type="submission" date="2016-02" db="EMBL/GenBank/DDBJ databases">
        <authorList>
            <person name="Strepis N."/>
        </authorList>
    </citation>
    <scope>NUCLEOTIDE SEQUENCE [LARGE SCALE GENOMIC DNA]</scope>
    <source>
        <strain evidence="3">Trichococcus flocculiformis</strain>
    </source>
</reference>
<evidence type="ECO:0000256" key="1">
    <source>
        <dbReference type="SAM" id="Phobius"/>
    </source>
</evidence>
<dbReference type="GO" id="GO:0002098">
    <property type="term" value="P:tRNA wobble uridine modification"/>
    <property type="evidence" value="ECO:0007669"/>
    <property type="project" value="TreeGrafter"/>
</dbReference>
<dbReference type="Proteomes" id="UP000195947">
    <property type="component" value="Unassembled WGS sequence"/>
</dbReference>
<reference evidence="4 6" key="2">
    <citation type="submission" date="2016-10" db="EMBL/GenBank/DDBJ databases">
        <authorList>
            <person name="Varghese N."/>
            <person name="Submissions S."/>
        </authorList>
    </citation>
    <scope>NUCLEOTIDE SEQUENCE [LARGE SCALE GENOMIC DNA]</scope>
    <source>
        <strain evidence="4 6">DSM 2094</strain>
    </source>
</reference>
<evidence type="ECO:0000313" key="6">
    <source>
        <dbReference type="Proteomes" id="UP000199686"/>
    </source>
</evidence>
<gene>
    <name evidence="4" type="ORF">SAMN04488507_10824</name>
    <name evidence="3" type="ORF">TFLO_3006</name>
</gene>
<keyword evidence="1" id="KW-1133">Transmembrane helix</keyword>
<dbReference type="GO" id="GO:0005525">
    <property type="term" value="F:GTP binding"/>
    <property type="evidence" value="ECO:0007669"/>
    <property type="project" value="InterPro"/>
</dbReference>
<feature type="transmembrane region" description="Helical" evidence="1">
    <location>
        <begin position="480"/>
        <end position="497"/>
    </location>
</feature>
<sequence length="702" mass="79886">MLFKKQPKPSNELSAALIECKAFAKRGHVLANDAVLLLKRVVRTVSREIESEISNLEISNFNDATTTSSLVSQLSSIRSNFEILPQRLMEDIDSISKTTFSITLFGRTMAGKSTLMEILTHGKGESIGKGSQRTTRDVRTYMYRDLQITDVPGIAAFEGEEDEDVAFDAAKKSDLILFLITDDAPQACEAECLNRILGLGKPVICIINLKADISNSTSLKMFKRDILKKFDVERLDTIKQQFFDFGTQYGQDWRTIRFAYVHLKSAFLSQQSEFKESSAELFGLSRFNYVENLIVSEISKNGSFYKLKAFSDIVVVPVVNALEVLFFQSAQNSKQGTILVGKRKKLKKWTDEFESDGKRRIEILLSSISGELKREIATFAEDNYDNSNASNEWNKILKTRNVEQRASNLLRQLGKECEEELREISREINSEVRFSHTVFSDSSINMHMLIDGKRIWNWATTLVSGGLMISSLFITGPIGWIGLGVGFFGWLGSLLFSDREKKIHDARKKLEKKLSDHIDQMIVGLRKRMLCIFYDELMKKQLYPMSRTIDDVISSIFMLSKMQQDFATALNRKLQEINAAVIKEALAYLGYAGLEWHIESTARIPGYAMILVLDDGKRFPDDASKALFYLLKEKIWFVFKKENIKAMLSQAIGRGCDRGTIRIQYIDNSPRIAHIPFLDNVDVSTKNRIRMAQQITELLIMK</sequence>
<keyword evidence="5" id="KW-1185">Reference proteome</keyword>
<name>A0AB38BLV5_9LACT</name>